<feature type="region of interest" description="Disordered" evidence="1">
    <location>
        <begin position="326"/>
        <end position="390"/>
    </location>
</feature>
<dbReference type="Proteomes" id="UP001501576">
    <property type="component" value="Unassembled WGS sequence"/>
</dbReference>
<keyword evidence="3" id="KW-1185">Reference proteome</keyword>
<organism evidence="2 3">
    <name type="scientific">Streptomyces mordarskii</name>
    <dbReference type="NCBI Taxonomy" id="1226758"/>
    <lineage>
        <taxon>Bacteria</taxon>
        <taxon>Bacillati</taxon>
        <taxon>Actinomycetota</taxon>
        <taxon>Actinomycetes</taxon>
        <taxon>Kitasatosporales</taxon>
        <taxon>Streptomycetaceae</taxon>
        <taxon>Streptomyces</taxon>
    </lineage>
</organism>
<accession>A0ABN1DX16</accession>
<proteinExistence type="predicted"/>
<feature type="compositionally biased region" description="Basic and acidic residues" evidence="1">
    <location>
        <begin position="225"/>
        <end position="235"/>
    </location>
</feature>
<dbReference type="EMBL" id="BAAABZ010000071">
    <property type="protein sequence ID" value="GAA0554414.1"/>
    <property type="molecule type" value="Genomic_DNA"/>
</dbReference>
<name>A0ABN1DX16_9ACTN</name>
<evidence type="ECO:0000313" key="3">
    <source>
        <dbReference type="Proteomes" id="UP001501576"/>
    </source>
</evidence>
<feature type="compositionally biased region" description="Polar residues" evidence="1">
    <location>
        <begin position="142"/>
        <end position="159"/>
    </location>
</feature>
<dbReference type="RefSeq" id="WP_346160829.1">
    <property type="nucleotide sequence ID" value="NZ_BAAABZ010000071.1"/>
</dbReference>
<protein>
    <submittedName>
        <fullName evidence="2">Uncharacterized protein</fullName>
    </submittedName>
</protein>
<gene>
    <name evidence="2" type="ORF">GCM10010390_65630</name>
</gene>
<feature type="compositionally biased region" description="Low complexity" evidence="1">
    <location>
        <begin position="376"/>
        <end position="390"/>
    </location>
</feature>
<feature type="region of interest" description="Disordered" evidence="1">
    <location>
        <begin position="140"/>
        <end position="239"/>
    </location>
</feature>
<evidence type="ECO:0000313" key="2">
    <source>
        <dbReference type="EMBL" id="GAA0554414.1"/>
    </source>
</evidence>
<sequence length="390" mass="41780">MTTPEEFSDNGSIIFRGPVSGVTVHAHMRSGPHGLTEYPLDLTVAVELMFLFAEQARRGPEQEPLRITPQGVLEHLKSIGIRSGNGSRLVGRDAVYESFARMRGKGYIRRIYETEPGTGQRTGVAYEFYDWPAWNPDAPTIANPSADTVSTQVKSTSGIAGSGNAGSRPGERAKSRSSQVKSTSGIAGSGNAGSSETPQVGATSGIAGSPPLPPGGGGGSSPYPLHDDARPHPQPENEGAFNDEEIEAAVAFLQELPDPWEVGEDDARKVTPKLLAQMRRKEWPAFPETDHKALTACLTANPGGMNNPVSILENKRIPNLPAYRRAAGRGARRDPKPAEGMCARHPNWPEGDCMSCQNEERARRKRPRSEPAPVDGAGLLARLRAGLPAE</sequence>
<evidence type="ECO:0000256" key="1">
    <source>
        <dbReference type="SAM" id="MobiDB-lite"/>
    </source>
</evidence>
<comment type="caution">
    <text evidence="2">The sequence shown here is derived from an EMBL/GenBank/DDBJ whole genome shotgun (WGS) entry which is preliminary data.</text>
</comment>
<reference evidence="2 3" key="1">
    <citation type="journal article" date="2019" name="Int. J. Syst. Evol. Microbiol.">
        <title>The Global Catalogue of Microorganisms (GCM) 10K type strain sequencing project: providing services to taxonomists for standard genome sequencing and annotation.</title>
        <authorList>
            <consortium name="The Broad Institute Genomics Platform"/>
            <consortium name="The Broad Institute Genome Sequencing Center for Infectious Disease"/>
            <person name="Wu L."/>
            <person name="Ma J."/>
        </authorList>
    </citation>
    <scope>NUCLEOTIDE SEQUENCE [LARGE SCALE GENOMIC DNA]</scope>
    <source>
        <strain evidence="2 3">JCM 5052</strain>
    </source>
</reference>